<dbReference type="SMART" id="SM00326">
    <property type="entry name" value="SH3"/>
    <property type="match status" value="1"/>
</dbReference>
<evidence type="ECO:0000313" key="4">
    <source>
        <dbReference type="Proteomes" id="UP000029228"/>
    </source>
</evidence>
<dbReference type="Pfam" id="PF07653">
    <property type="entry name" value="SH3_2"/>
    <property type="match status" value="1"/>
</dbReference>
<evidence type="ECO:0000259" key="2">
    <source>
        <dbReference type="PROSITE" id="PS50002"/>
    </source>
</evidence>
<dbReference type="PIRSF" id="PIRSF034961">
    <property type="entry name" value="UCP034961_SH3_2"/>
    <property type="match status" value="1"/>
</dbReference>
<protein>
    <recommendedName>
        <fullName evidence="2">SH3 domain-containing protein</fullName>
    </recommendedName>
</protein>
<organism evidence="3 4">
    <name type="scientific">Vibrio maritimus</name>
    <dbReference type="NCBI Taxonomy" id="990268"/>
    <lineage>
        <taxon>Bacteria</taxon>
        <taxon>Pseudomonadati</taxon>
        <taxon>Pseudomonadota</taxon>
        <taxon>Gammaproteobacteria</taxon>
        <taxon>Vibrionales</taxon>
        <taxon>Vibrionaceae</taxon>
        <taxon>Vibrio</taxon>
    </lineage>
</organism>
<dbReference type="OrthoDB" id="1030757at2"/>
<sequence>MQYKVVKDYTDIPEHPIIVTQGEQLTVVEESDPQGDWPNWVLCRGRGKNGWVPKQILTIKNDVVTVQSDYRAVEHSLSVGEILVAEFELNGWIWCEKSSDKGVMGWSPLNHLARV</sequence>
<dbReference type="PROSITE" id="PS50002">
    <property type="entry name" value="SH3"/>
    <property type="match status" value="1"/>
</dbReference>
<feature type="domain" description="SH3" evidence="2">
    <location>
        <begin position="1"/>
        <end position="62"/>
    </location>
</feature>
<evidence type="ECO:0000313" key="3">
    <source>
        <dbReference type="EMBL" id="GAL19167.1"/>
    </source>
</evidence>
<dbReference type="Gene3D" id="2.30.30.40">
    <property type="entry name" value="SH3 Domains"/>
    <property type="match status" value="1"/>
</dbReference>
<dbReference type="Proteomes" id="UP000029228">
    <property type="component" value="Unassembled WGS sequence"/>
</dbReference>
<dbReference type="InterPro" id="IPR001452">
    <property type="entry name" value="SH3_domain"/>
</dbReference>
<dbReference type="AlphaFoldDB" id="A0A090SI85"/>
<gene>
    <name evidence="3" type="ORF">JCM19235_2590</name>
</gene>
<dbReference type="InterPro" id="IPR014593">
    <property type="entry name" value="UCP034961_SH3_2"/>
</dbReference>
<reference evidence="3 4" key="1">
    <citation type="submission" date="2014-09" db="EMBL/GenBank/DDBJ databases">
        <title>Vibrio maritimus JCM 19235. (C45) whole genome shotgun sequence.</title>
        <authorList>
            <person name="Sawabe T."/>
            <person name="Meirelles P."/>
            <person name="Nakanishi M."/>
            <person name="Sayaka M."/>
            <person name="Hattori M."/>
            <person name="Ohkuma M."/>
        </authorList>
    </citation>
    <scope>NUCLEOTIDE SEQUENCE [LARGE SCALE GENOMIC DNA]</scope>
    <source>
        <strain evidence="4">JCM19235</strain>
    </source>
</reference>
<dbReference type="SUPFAM" id="SSF50044">
    <property type="entry name" value="SH3-domain"/>
    <property type="match status" value="1"/>
</dbReference>
<name>A0A090SI85_9VIBR</name>
<dbReference type="EMBL" id="BBMR01000003">
    <property type="protein sequence ID" value="GAL19167.1"/>
    <property type="molecule type" value="Genomic_DNA"/>
</dbReference>
<dbReference type="STRING" id="990268.JCM19235_2590"/>
<reference evidence="3 4" key="2">
    <citation type="submission" date="2014-09" db="EMBL/GenBank/DDBJ databases">
        <authorList>
            <consortium name="NBRP consortium"/>
            <person name="Sawabe T."/>
            <person name="Meirelles P."/>
            <person name="Nakanishi M."/>
            <person name="Sayaka M."/>
            <person name="Hattori M."/>
            <person name="Ohkuma M."/>
        </authorList>
    </citation>
    <scope>NUCLEOTIDE SEQUENCE [LARGE SCALE GENOMIC DNA]</scope>
    <source>
        <strain evidence="4">JCM19235</strain>
    </source>
</reference>
<keyword evidence="4" id="KW-1185">Reference proteome</keyword>
<evidence type="ECO:0000256" key="1">
    <source>
        <dbReference type="ARBA" id="ARBA00022443"/>
    </source>
</evidence>
<proteinExistence type="predicted"/>
<dbReference type="InterPro" id="IPR036028">
    <property type="entry name" value="SH3-like_dom_sf"/>
</dbReference>
<keyword evidence="1" id="KW-0728">SH3 domain</keyword>
<accession>A0A090SI85</accession>
<comment type="caution">
    <text evidence="3">The sequence shown here is derived from an EMBL/GenBank/DDBJ whole genome shotgun (WGS) entry which is preliminary data.</text>
</comment>